<reference evidence="7 8" key="1">
    <citation type="journal article" date="2018" name="Cell">
        <title>The Chara Genome: Secondary Complexity and Implications for Plant Terrestrialization.</title>
        <authorList>
            <person name="Nishiyama T."/>
            <person name="Sakayama H."/>
            <person name="Vries J.D."/>
            <person name="Buschmann H."/>
            <person name="Saint-Marcoux D."/>
            <person name="Ullrich K.K."/>
            <person name="Haas F.B."/>
            <person name="Vanderstraeten L."/>
            <person name="Becker D."/>
            <person name="Lang D."/>
            <person name="Vosolsobe S."/>
            <person name="Rombauts S."/>
            <person name="Wilhelmsson P.K.I."/>
            <person name="Janitza P."/>
            <person name="Kern R."/>
            <person name="Heyl A."/>
            <person name="Rumpler F."/>
            <person name="Villalobos L.I.A.C."/>
            <person name="Clay J.M."/>
            <person name="Skokan R."/>
            <person name="Toyoda A."/>
            <person name="Suzuki Y."/>
            <person name="Kagoshima H."/>
            <person name="Schijlen E."/>
            <person name="Tajeshwar N."/>
            <person name="Catarino B."/>
            <person name="Hetherington A.J."/>
            <person name="Saltykova A."/>
            <person name="Bonnot C."/>
            <person name="Breuninger H."/>
            <person name="Symeonidi A."/>
            <person name="Radhakrishnan G.V."/>
            <person name="Van Nieuwerburgh F."/>
            <person name="Deforce D."/>
            <person name="Chang C."/>
            <person name="Karol K.G."/>
            <person name="Hedrich R."/>
            <person name="Ulvskov P."/>
            <person name="Glockner G."/>
            <person name="Delwiche C.F."/>
            <person name="Petrasek J."/>
            <person name="Van de Peer Y."/>
            <person name="Friml J."/>
            <person name="Beilby M."/>
            <person name="Dolan L."/>
            <person name="Kohara Y."/>
            <person name="Sugano S."/>
            <person name="Fujiyama A."/>
            <person name="Delaux P.-M."/>
            <person name="Quint M."/>
            <person name="TheiBen G."/>
            <person name="Hagemann M."/>
            <person name="Harholt J."/>
            <person name="Dunand C."/>
            <person name="Zachgo S."/>
            <person name="Langdale J."/>
            <person name="Maumus F."/>
            <person name="Straeten D.V.D."/>
            <person name="Gould S.B."/>
            <person name="Rensing S.A."/>
        </authorList>
    </citation>
    <scope>NUCLEOTIDE SEQUENCE [LARGE SCALE GENOMIC DNA]</scope>
    <source>
        <strain evidence="7 8">S276</strain>
    </source>
</reference>
<dbReference type="GO" id="GO:0005634">
    <property type="term" value="C:nucleus"/>
    <property type="evidence" value="ECO:0007669"/>
    <property type="project" value="UniProtKB-SubCell"/>
</dbReference>
<sequence length="895" mass="94618">MGECGEEYGYGANLDLGDIMGDGEGLHDEDVSDEDIDIDELERKMWRDRLKLRQIKELQKARELQDKPRQKQSQEQARRKKMSRAHDGILKYMLKMMEVCKAQGFVYGIIPEKGKPVGGSSENLRAWWKDKVRFDRNGPLAAAKYTAEHAQKKIEGTESSTTALHSLQELQDTTLGSLLSALMQHCDPKQRRFPLEKGVAPPWWPTGDEDWWPQIGLPKGQGPLPYKKPHDLKKAWKVGVLMAVIKHMSPDISKIRKLVRQSKCLQDKMTARESATWLGVLQQEEGLARRLMSGDASKGDMIEDGDGPPGQPKPALPAPPPTLNTGILTVTAVRAPSARDGTLAAGTSGGDYDVEGFAHMLPPRQITMGSGDKGDLEQQEGGTYGSGGGNIGERENAGAIITAPSAEEPHQVDSSMPNSGSGSGSGGEAGVGGGGGGGVGNGGGAGAEGGGGSSGNGNSSGNAPPEEIVRPGNTGGVGMSEMLMAARDSEDVNEQGGSVKRRRGPGGEPMPPERQVLACPYKQCPHHEWTNAYTTGEMWKMHVSSCPYKPLDGGIIAGAQSVMTDPISVHSQPPPISQMGRMSHAVQQGAMGGSGGEGMFSKSLSELGPRMQRQQQSMGFNLDRDMQLGLQVPTPVIGHPVPIPNGNRSGNREMSGSASAHRPTVAPATEVGRAHQPSGGPPTRHLHDMFAGLCGEGGTSSHGVVQSSSHGMGPSGTHGVTQPGNHGVVPSGSLQPGSHGPVSLDVEGGVGVQNQHHQHQRHPQHHHGGSNNNNNNNSGSMSNDVRSGMGGGGGGGGGGGPSMVGMNSPRQTQGQGHGQDQGHVQGRMDGDRSVGRKVGMEQWGGGNQYNMWMKRESWKMRPGASSGPGTGSGMDFMLESSYPLGEQQRQWLDHQ</sequence>
<gene>
    <name evidence="7" type="ORF">CBR_g57605</name>
</gene>
<evidence type="ECO:0000313" key="7">
    <source>
        <dbReference type="EMBL" id="GBG92878.1"/>
    </source>
</evidence>
<feature type="region of interest" description="Disordered" evidence="5">
    <location>
        <begin position="634"/>
        <end position="844"/>
    </location>
</feature>
<dbReference type="PANTHER" id="PTHR33305">
    <property type="entry name" value="ETHYLENE INSENSITIVE 3-LIKE 2 PROTEIN"/>
    <property type="match status" value="1"/>
</dbReference>
<dbReference type="AlphaFoldDB" id="A0A388ME84"/>
<feature type="compositionally biased region" description="Gly residues" evidence="5">
    <location>
        <begin position="788"/>
        <end position="802"/>
    </location>
</feature>
<feature type="region of interest" description="Disordered" evidence="5">
    <location>
        <begin position="296"/>
        <end position="325"/>
    </location>
</feature>
<keyword evidence="3" id="KW-0936">Ethylene signaling pathway</keyword>
<organism evidence="7 8">
    <name type="scientific">Chara braunii</name>
    <name type="common">Braun's stonewort</name>
    <dbReference type="NCBI Taxonomy" id="69332"/>
    <lineage>
        <taxon>Eukaryota</taxon>
        <taxon>Viridiplantae</taxon>
        <taxon>Streptophyta</taxon>
        <taxon>Charophyceae</taxon>
        <taxon>Charales</taxon>
        <taxon>Characeae</taxon>
        <taxon>Chara</taxon>
    </lineage>
</organism>
<dbReference type="STRING" id="69332.A0A388ME84"/>
<feature type="compositionally biased region" description="Basic residues" evidence="5">
    <location>
        <begin position="756"/>
        <end position="768"/>
    </location>
</feature>
<name>A0A388ME84_CHABU</name>
<keyword evidence="4" id="KW-0539">Nucleus</keyword>
<dbReference type="InterPro" id="IPR023278">
    <property type="entry name" value="Ethylene_insens-like_DNA-bd"/>
</dbReference>
<evidence type="ECO:0000256" key="4">
    <source>
        <dbReference type="ARBA" id="ARBA00023242"/>
    </source>
</evidence>
<feature type="domain" description="Ethylene insensitive 3-like DNA-binding" evidence="6">
    <location>
        <begin position="39"/>
        <end position="285"/>
    </location>
</feature>
<feature type="compositionally biased region" description="Low complexity" evidence="5">
    <location>
        <begin position="701"/>
        <end position="712"/>
    </location>
</feature>
<feature type="compositionally biased region" description="Low complexity" evidence="5">
    <location>
        <begin position="769"/>
        <end position="780"/>
    </location>
</feature>
<dbReference type="Gene3D" id="1.10.3180.10">
    <property type="entry name" value="DNA-binding domain of EIN3-like"/>
    <property type="match status" value="2"/>
</dbReference>
<dbReference type="Pfam" id="PF04873">
    <property type="entry name" value="EIN3_DNA-bd"/>
    <property type="match status" value="1"/>
</dbReference>
<dbReference type="SUPFAM" id="SSF116768">
    <property type="entry name" value="DNA-binding domain of EIN3-like"/>
    <property type="match status" value="1"/>
</dbReference>
<dbReference type="OrthoDB" id="2017676at2759"/>
<feature type="region of interest" description="Disordered" evidence="5">
    <location>
        <begin position="860"/>
        <end position="895"/>
    </location>
</feature>
<dbReference type="EMBL" id="BFEA01001159">
    <property type="protein sequence ID" value="GBG92878.1"/>
    <property type="molecule type" value="Genomic_DNA"/>
</dbReference>
<dbReference type="Gramene" id="GBG92878">
    <property type="protein sequence ID" value="GBG92878"/>
    <property type="gene ID" value="CBR_g57605"/>
</dbReference>
<proteinExistence type="inferred from homology"/>
<feature type="region of interest" description="Disordered" evidence="5">
    <location>
        <begin position="407"/>
        <end position="512"/>
    </location>
</feature>
<feature type="compositionally biased region" description="Polar residues" evidence="5">
    <location>
        <begin position="646"/>
        <end position="658"/>
    </location>
</feature>
<dbReference type="Proteomes" id="UP000265515">
    <property type="component" value="Unassembled WGS sequence"/>
</dbReference>
<accession>A0A388ME84</accession>
<comment type="subcellular location">
    <subcellularLocation>
        <location evidence="1">Nucleus</location>
    </subcellularLocation>
</comment>
<comment type="similarity">
    <text evidence="2">Belongs to the EIN3 family.</text>
</comment>
<protein>
    <recommendedName>
        <fullName evidence="6">Ethylene insensitive 3-like DNA-binding domain-containing protein</fullName>
    </recommendedName>
</protein>
<feature type="compositionally biased region" description="Gly residues" evidence="5">
    <location>
        <begin position="421"/>
        <end position="455"/>
    </location>
</feature>
<evidence type="ECO:0000259" key="6">
    <source>
        <dbReference type="Pfam" id="PF04873"/>
    </source>
</evidence>
<dbReference type="FunFam" id="1.10.3180.10:FF:000001">
    <property type="entry name" value="Ethylene insensitive 3-like 1"/>
    <property type="match status" value="1"/>
</dbReference>
<evidence type="ECO:0000256" key="5">
    <source>
        <dbReference type="SAM" id="MobiDB-lite"/>
    </source>
</evidence>
<dbReference type="GO" id="GO:0009873">
    <property type="term" value="P:ethylene-activated signaling pathway"/>
    <property type="evidence" value="ECO:0007669"/>
    <property type="project" value="UniProtKB-KW"/>
</dbReference>
<keyword evidence="8" id="KW-1185">Reference proteome</keyword>
<evidence type="ECO:0000256" key="3">
    <source>
        <dbReference type="ARBA" id="ARBA00022745"/>
    </source>
</evidence>
<evidence type="ECO:0000313" key="8">
    <source>
        <dbReference type="Proteomes" id="UP000265515"/>
    </source>
</evidence>
<feature type="compositionally biased region" description="Basic and acidic residues" evidence="5">
    <location>
        <begin position="60"/>
        <end position="69"/>
    </location>
</feature>
<dbReference type="PANTHER" id="PTHR33305:SF30">
    <property type="entry name" value="ETHYLENE INSENSITIVE 3-LIKE 3 PROTEIN"/>
    <property type="match status" value="1"/>
</dbReference>
<feature type="compositionally biased region" description="Pro residues" evidence="5">
    <location>
        <begin position="309"/>
        <end position="322"/>
    </location>
</feature>
<dbReference type="GO" id="GO:0003700">
    <property type="term" value="F:DNA-binding transcription factor activity"/>
    <property type="evidence" value="ECO:0007669"/>
    <property type="project" value="InterPro"/>
</dbReference>
<feature type="region of interest" description="Disordered" evidence="5">
    <location>
        <begin position="60"/>
        <end position="83"/>
    </location>
</feature>
<feature type="region of interest" description="Disordered" evidence="5">
    <location>
        <begin position="363"/>
        <end position="394"/>
    </location>
</feature>
<comment type="caution">
    <text evidence="7">The sequence shown here is derived from an EMBL/GenBank/DDBJ whole genome shotgun (WGS) entry which is preliminary data.</text>
</comment>
<evidence type="ECO:0000256" key="2">
    <source>
        <dbReference type="ARBA" id="ARBA00009416"/>
    </source>
</evidence>
<dbReference type="InterPro" id="IPR047091">
    <property type="entry name" value="EIN3-like_DNA-bd"/>
</dbReference>
<feature type="compositionally biased region" description="Gly residues" evidence="5">
    <location>
        <begin position="382"/>
        <end position="391"/>
    </location>
</feature>
<evidence type="ECO:0000256" key="1">
    <source>
        <dbReference type="ARBA" id="ARBA00004123"/>
    </source>
</evidence>
<dbReference type="InterPro" id="IPR006957">
    <property type="entry name" value="EIN3"/>
</dbReference>